<dbReference type="PANTHER" id="PTHR47018">
    <property type="entry name" value="CXC DOMAIN-CONTAINING PROTEIN-RELATED"/>
    <property type="match status" value="1"/>
</dbReference>
<dbReference type="Proteomes" id="UP001221898">
    <property type="component" value="Unassembled WGS sequence"/>
</dbReference>
<reference evidence="1" key="1">
    <citation type="journal article" date="2023" name="Science">
        <title>Genome structures resolve the early diversification of teleost fishes.</title>
        <authorList>
            <person name="Parey E."/>
            <person name="Louis A."/>
            <person name="Montfort J."/>
            <person name="Bouchez O."/>
            <person name="Roques C."/>
            <person name="Iampietro C."/>
            <person name="Lluch J."/>
            <person name="Castinel A."/>
            <person name="Donnadieu C."/>
            <person name="Desvignes T."/>
            <person name="Floi Bucao C."/>
            <person name="Jouanno E."/>
            <person name="Wen M."/>
            <person name="Mejri S."/>
            <person name="Dirks R."/>
            <person name="Jansen H."/>
            <person name="Henkel C."/>
            <person name="Chen W.J."/>
            <person name="Zahm M."/>
            <person name="Cabau C."/>
            <person name="Klopp C."/>
            <person name="Thompson A.W."/>
            <person name="Robinson-Rechavi M."/>
            <person name="Braasch I."/>
            <person name="Lecointre G."/>
            <person name="Bobe J."/>
            <person name="Postlethwait J.H."/>
            <person name="Berthelot C."/>
            <person name="Roest Crollius H."/>
            <person name="Guiguen Y."/>
        </authorList>
    </citation>
    <scope>NUCLEOTIDE SEQUENCE</scope>
    <source>
        <strain evidence="1">NC1722</strain>
    </source>
</reference>
<comment type="caution">
    <text evidence="1">The sequence shown here is derived from an EMBL/GenBank/DDBJ whole genome shotgun (WGS) entry which is preliminary data.</text>
</comment>
<sequence>MDMVMILKRFIHAERAGLWEEYLAEVEKMLPYLVAAGHYKYVSCLPHYLEAMRSLPTLALNIHREFKDGKFTVRQTEGRFNGVWTDMALEKTYNRDAKTKLFTGISQQPEAMEKYLRALPVLTAVSEQTKAMAHLDMDDTKHHEDSNSQGTKEAESVRKITDVINNQLINPFTCKEQELINISTGHKSASADLVNAREKGLEALAAARITDTKKVYEEESAVVRNLYFVQDLDEDKKVEVFKLWTSCPASLFEPDPSLDQGYAMHKGNKADYLAAIKTSLGSSWMEVDRLPPSDKPVVMVVDAMAFIQRHQHLGSSTFHELQVKYLKQLLSRAE</sequence>
<evidence type="ECO:0000313" key="2">
    <source>
        <dbReference type="Proteomes" id="UP001221898"/>
    </source>
</evidence>
<proteinExistence type="predicted"/>
<accession>A0AAD7X204</accession>
<protein>
    <submittedName>
        <fullName evidence="1">Uncharacterized protein</fullName>
    </submittedName>
</protein>
<dbReference type="AlphaFoldDB" id="A0AAD7X204"/>
<gene>
    <name evidence="1" type="ORF">AAFF_G00284800</name>
</gene>
<evidence type="ECO:0000313" key="1">
    <source>
        <dbReference type="EMBL" id="KAJ8417253.1"/>
    </source>
</evidence>
<name>A0AAD7X204_9TELE</name>
<organism evidence="1 2">
    <name type="scientific">Aldrovandia affinis</name>
    <dbReference type="NCBI Taxonomy" id="143900"/>
    <lineage>
        <taxon>Eukaryota</taxon>
        <taxon>Metazoa</taxon>
        <taxon>Chordata</taxon>
        <taxon>Craniata</taxon>
        <taxon>Vertebrata</taxon>
        <taxon>Euteleostomi</taxon>
        <taxon>Actinopterygii</taxon>
        <taxon>Neopterygii</taxon>
        <taxon>Teleostei</taxon>
        <taxon>Notacanthiformes</taxon>
        <taxon>Halosauridae</taxon>
        <taxon>Aldrovandia</taxon>
    </lineage>
</organism>
<dbReference type="PANTHER" id="PTHR47018:SF1">
    <property type="entry name" value="TESMIN_TSO1-LIKE CXC DOMAIN-CONTAINING PROTEIN"/>
    <property type="match status" value="1"/>
</dbReference>
<keyword evidence="2" id="KW-1185">Reference proteome</keyword>
<dbReference type="EMBL" id="JAINUG010000004">
    <property type="protein sequence ID" value="KAJ8417253.1"/>
    <property type="molecule type" value="Genomic_DNA"/>
</dbReference>